<evidence type="ECO:0000313" key="4">
    <source>
        <dbReference type="Proteomes" id="UP000647416"/>
    </source>
</evidence>
<organism evidence="3 4">
    <name type="scientific">Qingrenia yutianensis</name>
    <dbReference type="NCBI Taxonomy" id="2763676"/>
    <lineage>
        <taxon>Bacteria</taxon>
        <taxon>Bacillati</taxon>
        <taxon>Bacillota</taxon>
        <taxon>Clostridia</taxon>
        <taxon>Eubacteriales</taxon>
        <taxon>Oscillospiraceae</taxon>
        <taxon>Qingrenia</taxon>
    </lineage>
</organism>
<accession>A0A926FCA4</accession>
<evidence type="ECO:0000313" key="3">
    <source>
        <dbReference type="EMBL" id="MBC8595819.1"/>
    </source>
</evidence>
<dbReference type="AlphaFoldDB" id="A0A926FCA4"/>
<sequence length="89" mass="9607">MDAQPGGFVYAVAGRDSGKCFIILSVKDGFAYIADGKGRKVGAPKKKSLKHIKLALKSDKFIAEKLETAGKVTNKEVRHAIKAFLGENE</sequence>
<dbReference type="GO" id="GO:0005840">
    <property type="term" value="C:ribosome"/>
    <property type="evidence" value="ECO:0007669"/>
    <property type="project" value="UniProtKB-KW"/>
</dbReference>
<dbReference type="InterPro" id="IPR008991">
    <property type="entry name" value="Translation_prot_SH3-like_sf"/>
</dbReference>
<keyword evidence="1" id="KW-0689">Ribosomal protein</keyword>
<dbReference type="Proteomes" id="UP000647416">
    <property type="component" value="Unassembled WGS sequence"/>
</dbReference>
<evidence type="ECO:0000256" key="2">
    <source>
        <dbReference type="ARBA" id="ARBA00023274"/>
    </source>
</evidence>
<keyword evidence="4" id="KW-1185">Reference proteome</keyword>
<dbReference type="SUPFAM" id="SSF50104">
    <property type="entry name" value="Translation proteins SH3-like domain"/>
    <property type="match status" value="1"/>
</dbReference>
<dbReference type="GO" id="GO:1990904">
    <property type="term" value="C:ribonucleoprotein complex"/>
    <property type="evidence" value="ECO:0007669"/>
    <property type="project" value="UniProtKB-KW"/>
</dbReference>
<dbReference type="RefSeq" id="WP_178347586.1">
    <property type="nucleotide sequence ID" value="NZ_JACRTE010000002.1"/>
</dbReference>
<keyword evidence="2" id="KW-0687">Ribonucleoprotein</keyword>
<comment type="caution">
    <text evidence="3">The sequence shown here is derived from an EMBL/GenBank/DDBJ whole genome shotgun (WGS) entry which is preliminary data.</text>
</comment>
<protein>
    <submittedName>
        <fullName evidence="3">KOW domain-containing RNA-binding protein</fullName>
    </submittedName>
</protein>
<dbReference type="CDD" id="cd06088">
    <property type="entry name" value="KOW_RPL14"/>
    <property type="match status" value="1"/>
</dbReference>
<name>A0A926FCA4_9FIRM</name>
<evidence type="ECO:0000256" key="1">
    <source>
        <dbReference type="ARBA" id="ARBA00022980"/>
    </source>
</evidence>
<reference evidence="3" key="1">
    <citation type="submission" date="2020-08" db="EMBL/GenBank/DDBJ databases">
        <title>Genome public.</title>
        <authorList>
            <person name="Liu C."/>
            <person name="Sun Q."/>
        </authorList>
    </citation>
    <scope>NUCLEOTIDE SEQUENCE</scope>
    <source>
        <strain evidence="3">NSJ-50</strain>
    </source>
</reference>
<proteinExistence type="predicted"/>
<dbReference type="EMBL" id="JACRTE010000002">
    <property type="protein sequence ID" value="MBC8595819.1"/>
    <property type="molecule type" value="Genomic_DNA"/>
</dbReference>
<dbReference type="InterPro" id="IPR041985">
    <property type="entry name" value="Ribosomal_eL14_KOW"/>
</dbReference>
<gene>
    <name evidence="3" type="ORF">H8706_02915</name>
</gene>